<keyword evidence="3" id="KW-1185">Reference proteome</keyword>
<dbReference type="EMBL" id="CH933808">
    <property type="protein sequence ID" value="EDW08207.1"/>
    <property type="molecule type" value="Genomic_DNA"/>
</dbReference>
<keyword evidence="1" id="KW-0732">Signal</keyword>
<gene>
    <name evidence="2" type="primary">Dmoj\GI19836</name>
    <name evidence="2" type="ORF">Dmoj_GI19836</name>
</gene>
<dbReference type="KEGG" id="dmo:Dmoj_GI19836"/>
<evidence type="ECO:0000256" key="1">
    <source>
        <dbReference type="SAM" id="SignalP"/>
    </source>
</evidence>
<evidence type="ECO:0000313" key="2">
    <source>
        <dbReference type="EMBL" id="EDW08207.1"/>
    </source>
</evidence>
<feature type="signal peptide" evidence="1">
    <location>
        <begin position="1"/>
        <end position="22"/>
    </location>
</feature>
<dbReference type="OMA" id="EKDAHEN"/>
<proteinExistence type="predicted"/>
<reference evidence="2 3" key="1">
    <citation type="journal article" date="2007" name="Nature">
        <title>Evolution of genes and genomes on the Drosophila phylogeny.</title>
        <authorList>
            <consortium name="Drosophila 12 Genomes Consortium"/>
            <person name="Clark A.G."/>
            <person name="Eisen M.B."/>
            <person name="Smith D.R."/>
            <person name="Bergman C.M."/>
            <person name="Oliver B."/>
            <person name="Markow T.A."/>
            <person name="Kaufman T.C."/>
            <person name="Kellis M."/>
            <person name="Gelbart W."/>
            <person name="Iyer V.N."/>
            <person name="Pollard D.A."/>
            <person name="Sackton T.B."/>
            <person name="Larracuente A.M."/>
            <person name="Singh N.D."/>
            <person name="Abad J.P."/>
            <person name="Abt D.N."/>
            <person name="Adryan B."/>
            <person name="Aguade M."/>
            <person name="Akashi H."/>
            <person name="Anderson W.W."/>
            <person name="Aquadro C.F."/>
            <person name="Ardell D.H."/>
            <person name="Arguello R."/>
            <person name="Artieri C.G."/>
            <person name="Barbash D.A."/>
            <person name="Barker D."/>
            <person name="Barsanti P."/>
            <person name="Batterham P."/>
            <person name="Batzoglou S."/>
            <person name="Begun D."/>
            <person name="Bhutkar A."/>
            <person name="Blanco E."/>
            <person name="Bosak S.A."/>
            <person name="Bradley R.K."/>
            <person name="Brand A.D."/>
            <person name="Brent M.R."/>
            <person name="Brooks A.N."/>
            <person name="Brown R.H."/>
            <person name="Butlin R.K."/>
            <person name="Caggese C."/>
            <person name="Calvi B.R."/>
            <person name="Bernardo de Carvalho A."/>
            <person name="Caspi A."/>
            <person name="Castrezana S."/>
            <person name="Celniker S.E."/>
            <person name="Chang J.L."/>
            <person name="Chapple C."/>
            <person name="Chatterji S."/>
            <person name="Chinwalla A."/>
            <person name="Civetta A."/>
            <person name="Clifton S.W."/>
            <person name="Comeron J.M."/>
            <person name="Costello J.C."/>
            <person name="Coyne J.A."/>
            <person name="Daub J."/>
            <person name="David R.G."/>
            <person name="Delcher A.L."/>
            <person name="Delehaunty K."/>
            <person name="Do C.B."/>
            <person name="Ebling H."/>
            <person name="Edwards K."/>
            <person name="Eickbush T."/>
            <person name="Evans J.D."/>
            <person name="Filipski A."/>
            <person name="Findeiss S."/>
            <person name="Freyhult E."/>
            <person name="Fulton L."/>
            <person name="Fulton R."/>
            <person name="Garcia A.C."/>
            <person name="Gardiner A."/>
            <person name="Garfield D.A."/>
            <person name="Garvin B.E."/>
            <person name="Gibson G."/>
            <person name="Gilbert D."/>
            <person name="Gnerre S."/>
            <person name="Godfrey J."/>
            <person name="Good R."/>
            <person name="Gotea V."/>
            <person name="Gravely B."/>
            <person name="Greenberg A.J."/>
            <person name="Griffiths-Jones S."/>
            <person name="Gross S."/>
            <person name="Guigo R."/>
            <person name="Gustafson E.A."/>
            <person name="Haerty W."/>
            <person name="Hahn M.W."/>
            <person name="Halligan D.L."/>
            <person name="Halpern A.L."/>
            <person name="Halter G.M."/>
            <person name="Han M.V."/>
            <person name="Heger A."/>
            <person name="Hillier L."/>
            <person name="Hinrichs A.S."/>
            <person name="Holmes I."/>
            <person name="Hoskins R.A."/>
            <person name="Hubisz M.J."/>
            <person name="Hultmark D."/>
            <person name="Huntley M.A."/>
            <person name="Jaffe D.B."/>
            <person name="Jagadeeshan S."/>
            <person name="Jeck W.R."/>
            <person name="Johnson J."/>
            <person name="Jones C.D."/>
            <person name="Jordan W.C."/>
            <person name="Karpen G.H."/>
            <person name="Kataoka E."/>
            <person name="Keightley P.D."/>
            <person name="Kheradpour P."/>
            <person name="Kirkness E.F."/>
            <person name="Koerich L.B."/>
            <person name="Kristiansen K."/>
            <person name="Kudrna D."/>
            <person name="Kulathinal R.J."/>
            <person name="Kumar S."/>
            <person name="Kwok R."/>
            <person name="Lander E."/>
            <person name="Langley C.H."/>
            <person name="Lapoint R."/>
            <person name="Lazzaro B.P."/>
            <person name="Lee S.J."/>
            <person name="Levesque L."/>
            <person name="Li R."/>
            <person name="Lin C.F."/>
            <person name="Lin M.F."/>
            <person name="Lindblad-Toh K."/>
            <person name="Llopart A."/>
            <person name="Long M."/>
            <person name="Low L."/>
            <person name="Lozovsky E."/>
            <person name="Lu J."/>
            <person name="Luo M."/>
            <person name="Machado C.A."/>
            <person name="Makalowski W."/>
            <person name="Marzo M."/>
            <person name="Matsuda M."/>
            <person name="Matzkin L."/>
            <person name="McAllister B."/>
            <person name="McBride C.S."/>
            <person name="McKernan B."/>
            <person name="McKernan K."/>
            <person name="Mendez-Lago M."/>
            <person name="Minx P."/>
            <person name="Mollenhauer M.U."/>
            <person name="Montooth K."/>
            <person name="Mount S.M."/>
            <person name="Mu X."/>
            <person name="Myers E."/>
            <person name="Negre B."/>
            <person name="Newfeld S."/>
            <person name="Nielsen R."/>
            <person name="Noor M.A."/>
            <person name="O'Grady P."/>
            <person name="Pachter L."/>
            <person name="Papaceit M."/>
            <person name="Parisi M.J."/>
            <person name="Parisi M."/>
            <person name="Parts L."/>
            <person name="Pedersen J.S."/>
            <person name="Pesole G."/>
            <person name="Phillippy A.M."/>
            <person name="Ponting C.P."/>
            <person name="Pop M."/>
            <person name="Porcelli D."/>
            <person name="Powell J.R."/>
            <person name="Prohaska S."/>
            <person name="Pruitt K."/>
            <person name="Puig M."/>
            <person name="Quesneville H."/>
            <person name="Ram K.R."/>
            <person name="Rand D."/>
            <person name="Rasmussen M.D."/>
            <person name="Reed L.K."/>
            <person name="Reenan R."/>
            <person name="Reily A."/>
            <person name="Remington K.A."/>
            <person name="Rieger T.T."/>
            <person name="Ritchie M.G."/>
            <person name="Robin C."/>
            <person name="Rogers Y.H."/>
            <person name="Rohde C."/>
            <person name="Rozas J."/>
            <person name="Rubenfield M.J."/>
            <person name="Ruiz A."/>
            <person name="Russo S."/>
            <person name="Salzberg S.L."/>
            <person name="Sanchez-Gracia A."/>
            <person name="Saranga D.J."/>
            <person name="Sato H."/>
            <person name="Schaeffer S.W."/>
            <person name="Schatz M.C."/>
            <person name="Schlenke T."/>
            <person name="Schwartz R."/>
            <person name="Segarra C."/>
            <person name="Singh R.S."/>
            <person name="Sirot L."/>
            <person name="Sirota M."/>
            <person name="Sisneros N.B."/>
            <person name="Smith C.D."/>
            <person name="Smith T.F."/>
            <person name="Spieth J."/>
            <person name="Stage D.E."/>
            <person name="Stark A."/>
            <person name="Stephan W."/>
            <person name="Strausberg R.L."/>
            <person name="Strempel S."/>
            <person name="Sturgill D."/>
            <person name="Sutton G."/>
            <person name="Sutton G.G."/>
            <person name="Tao W."/>
            <person name="Teichmann S."/>
            <person name="Tobari Y.N."/>
            <person name="Tomimura Y."/>
            <person name="Tsolas J.M."/>
            <person name="Valente V.L."/>
            <person name="Venter E."/>
            <person name="Venter J.C."/>
            <person name="Vicario S."/>
            <person name="Vieira F.G."/>
            <person name="Vilella A.J."/>
            <person name="Villasante A."/>
            <person name="Walenz B."/>
            <person name="Wang J."/>
            <person name="Wasserman M."/>
            <person name="Watts T."/>
            <person name="Wilson D."/>
            <person name="Wilson R.K."/>
            <person name="Wing R.A."/>
            <person name="Wolfner M.F."/>
            <person name="Wong A."/>
            <person name="Wong G.K."/>
            <person name="Wu C.I."/>
            <person name="Wu G."/>
            <person name="Yamamoto D."/>
            <person name="Yang H.P."/>
            <person name="Yang S.P."/>
            <person name="Yorke J.A."/>
            <person name="Yoshida K."/>
            <person name="Zdobnov E."/>
            <person name="Zhang P."/>
            <person name="Zhang Y."/>
            <person name="Zimin A.V."/>
            <person name="Baldwin J."/>
            <person name="Abdouelleil A."/>
            <person name="Abdulkadir J."/>
            <person name="Abebe A."/>
            <person name="Abera B."/>
            <person name="Abreu J."/>
            <person name="Acer S.C."/>
            <person name="Aftuck L."/>
            <person name="Alexander A."/>
            <person name="An P."/>
            <person name="Anderson E."/>
            <person name="Anderson S."/>
            <person name="Arachi H."/>
            <person name="Azer M."/>
            <person name="Bachantsang P."/>
            <person name="Barry A."/>
            <person name="Bayul T."/>
            <person name="Berlin A."/>
            <person name="Bessette D."/>
            <person name="Bloom T."/>
            <person name="Blye J."/>
            <person name="Boguslavskiy L."/>
            <person name="Bonnet C."/>
            <person name="Boukhgalter B."/>
            <person name="Bourzgui I."/>
            <person name="Brown A."/>
            <person name="Cahill P."/>
            <person name="Channer S."/>
            <person name="Cheshatsang Y."/>
            <person name="Chuda L."/>
            <person name="Citroen M."/>
            <person name="Collymore A."/>
            <person name="Cooke P."/>
            <person name="Costello M."/>
            <person name="D'Aco K."/>
            <person name="Daza R."/>
            <person name="De Haan G."/>
            <person name="DeGray S."/>
            <person name="DeMaso C."/>
            <person name="Dhargay N."/>
            <person name="Dooley K."/>
            <person name="Dooley E."/>
            <person name="Doricent M."/>
            <person name="Dorje P."/>
            <person name="Dorjee K."/>
            <person name="Dupes A."/>
            <person name="Elong R."/>
            <person name="Falk J."/>
            <person name="Farina A."/>
            <person name="Faro S."/>
            <person name="Ferguson D."/>
            <person name="Fisher S."/>
            <person name="Foley C.D."/>
            <person name="Franke A."/>
            <person name="Friedrich D."/>
            <person name="Gadbois L."/>
            <person name="Gearin G."/>
            <person name="Gearin C.R."/>
            <person name="Giannoukos G."/>
            <person name="Goode T."/>
            <person name="Graham J."/>
            <person name="Grandbois E."/>
            <person name="Grewal S."/>
            <person name="Gyaltsen K."/>
            <person name="Hafez N."/>
            <person name="Hagos B."/>
            <person name="Hall J."/>
            <person name="Henson C."/>
            <person name="Hollinger A."/>
            <person name="Honan T."/>
            <person name="Huard M.D."/>
            <person name="Hughes L."/>
            <person name="Hurhula B."/>
            <person name="Husby M.E."/>
            <person name="Kamat A."/>
            <person name="Kanga B."/>
            <person name="Kashin S."/>
            <person name="Khazanovich D."/>
            <person name="Kisner P."/>
            <person name="Lance K."/>
            <person name="Lara M."/>
            <person name="Lee W."/>
            <person name="Lennon N."/>
            <person name="Letendre F."/>
            <person name="LeVine R."/>
            <person name="Lipovsky A."/>
            <person name="Liu X."/>
            <person name="Liu J."/>
            <person name="Liu S."/>
            <person name="Lokyitsang T."/>
            <person name="Lokyitsang Y."/>
            <person name="Lubonja R."/>
            <person name="Lui A."/>
            <person name="MacDonald P."/>
            <person name="Magnisalis V."/>
            <person name="Maru K."/>
            <person name="Matthews C."/>
            <person name="McCusker W."/>
            <person name="McDonough S."/>
            <person name="Mehta T."/>
            <person name="Meldrim J."/>
            <person name="Meneus L."/>
            <person name="Mihai O."/>
            <person name="Mihalev A."/>
            <person name="Mihova T."/>
            <person name="Mittelman R."/>
            <person name="Mlenga V."/>
            <person name="Montmayeur A."/>
            <person name="Mulrain L."/>
            <person name="Navidi A."/>
            <person name="Naylor J."/>
            <person name="Negash T."/>
            <person name="Nguyen T."/>
            <person name="Nguyen N."/>
            <person name="Nicol R."/>
            <person name="Norbu C."/>
            <person name="Norbu N."/>
            <person name="Novod N."/>
            <person name="O'Neill B."/>
            <person name="Osman S."/>
            <person name="Markiewicz E."/>
            <person name="Oyono O.L."/>
            <person name="Patti C."/>
            <person name="Phunkhang P."/>
            <person name="Pierre F."/>
            <person name="Priest M."/>
            <person name="Raghuraman S."/>
            <person name="Rege F."/>
            <person name="Reyes R."/>
            <person name="Rise C."/>
            <person name="Rogov P."/>
            <person name="Ross K."/>
            <person name="Ryan E."/>
            <person name="Settipalli S."/>
            <person name="Shea T."/>
            <person name="Sherpa N."/>
            <person name="Shi L."/>
            <person name="Shih D."/>
            <person name="Sparrow T."/>
            <person name="Spaulding J."/>
            <person name="Stalker J."/>
            <person name="Stange-Thomann N."/>
            <person name="Stavropoulos S."/>
            <person name="Stone C."/>
            <person name="Strader C."/>
            <person name="Tesfaye S."/>
            <person name="Thomson T."/>
            <person name="Thoulutsang Y."/>
            <person name="Thoulutsang D."/>
            <person name="Topham K."/>
            <person name="Topping I."/>
            <person name="Tsamla T."/>
            <person name="Vassiliev H."/>
            <person name="Vo A."/>
            <person name="Wangchuk T."/>
            <person name="Wangdi T."/>
            <person name="Weiand M."/>
            <person name="Wilkinson J."/>
            <person name="Wilson A."/>
            <person name="Yadav S."/>
            <person name="Young G."/>
            <person name="Yu Q."/>
            <person name="Zembek L."/>
            <person name="Zhong D."/>
            <person name="Zimmer A."/>
            <person name="Zwirko Z."/>
            <person name="Jaffe D.B."/>
            <person name="Alvarez P."/>
            <person name="Brockman W."/>
            <person name="Butler J."/>
            <person name="Chin C."/>
            <person name="Gnerre S."/>
            <person name="Grabherr M."/>
            <person name="Kleber M."/>
            <person name="Mauceli E."/>
            <person name="MacCallum I."/>
        </authorList>
    </citation>
    <scope>NUCLEOTIDE SEQUENCE [LARGE SCALE GENOMIC DNA]</scope>
    <source>
        <strain evidence="3">Tucson 15081-1352.22</strain>
    </source>
</reference>
<name>B4KQN8_DROMO</name>
<feature type="chain" id="PRO_5002814336" description="DUF4794 domain-containing protein" evidence="1">
    <location>
        <begin position="23"/>
        <end position="189"/>
    </location>
</feature>
<dbReference type="eggNOG" id="ENOG502QWCT">
    <property type="taxonomic scope" value="Eukaryota"/>
</dbReference>
<evidence type="ECO:0008006" key="4">
    <source>
        <dbReference type="Google" id="ProtNLM"/>
    </source>
</evidence>
<dbReference type="Proteomes" id="UP000009192">
    <property type="component" value="Unassembled WGS sequence"/>
</dbReference>
<protein>
    <recommendedName>
        <fullName evidence="4">DUF4794 domain-containing protein</fullName>
    </recommendedName>
</protein>
<dbReference type="AlphaFoldDB" id="B4KQN8"/>
<dbReference type="InParanoid" id="B4KQN8"/>
<dbReference type="OrthoDB" id="7870717at2759"/>
<dbReference type="HOGENOM" id="CLU_102332_0_0_1"/>
<evidence type="ECO:0000313" key="3">
    <source>
        <dbReference type="Proteomes" id="UP000009192"/>
    </source>
</evidence>
<accession>B4KQN8</accession>
<sequence>MKRQTALDLIALICLLAAEIQSQPVLVYIRERSDARTTLPLLLLLSYRPQVGVPIPIPIRRPLNEPTITRQPPVQSDEPVDANAQIREQFLQGILQGLQSTEGGVTVPPAVLADVLQQVQTTKTTTTTTTTRAPKTMLEEVAKEPNSNDNDPDYDYIDFKNGSRIKYELDNDQQLNNSQFANKRPVRAI</sequence>
<organism evidence="2 3">
    <name type="scientific">Drosophila mojavensis</name>
    <name type="common">Fruit fly</name>
    <dbReference type="NCBI Taxonomy" id="7230"/>
    <lineage>
        <taxon>Eukaryota</taxon>
        <taxon>Metazoa</taxon>
        <taxon>Ecdysozoa</taxon>
        <taxon>Arthropoda</taxon>
        <taxon>Hexapoda</taxon>
        <taxon>Insecta</taxon>
        <taxon>Pterygota</taxon>
        <taxon>Neoptera</taxon>
        <taxon>Endopterygota</taxon>
        <taxon>Diptera</taxon>
        <taxon>Brachycera</taxon>
        <taxon>Muscomorpha</taxon>
        <taxon>Ephydroidea</taxon>
        <taxon>Drosophilidae</taxon>
        <taxon>Drosophila</taxon>
    </lineage>
</organism>
<dbReference type="PhylomeDB" id="B4KQN8"/>